<feature type="non-terminal residue" evidence="2">
    <location>
        <position position="128"/>
    </location>
</feature>
<organism evidence="2 3">
    <name type="scientific">Candidatus Afipia apatlaquensis</name>
    <dbReference type="NCBI Taxonomy" id="2712852"/>
    <lineage>
        <taxon>Bacteria</taxon>
        <taxon>Pseudomonadati</taxon>
        <taxon>Pseudomonadota</taxon>
        <taxon>Alphaproteobacteria</taxon>
        <taxon>Hyphomicrobiales</taxon>
        <taxon>Nitrobacteraceae</taxon>
        <taxon>Afipia</taxon>
    </lineage>
</organism>
<keyword evidence="3" id="KW-1185">Reference proteome</keyword>
<accession>A0A7C9RFB9</accession>
<dbReference type="EMBL" id="JAAMRR010000478">
    <property type="protein sequence ID" value="NGX95380.1"/>
    <property type="molecule type" value="Genomic_DNA"/>
</dbReference>
<evidence type="ECO:0000313" key="3">
    <source>
        <dbReference type="Proteomes" id="UP000480266"/>
    </source>
</evidence>
<dbReference type="AlphaFoldDB" id="A0A7C9RFB9"/>
<feature type="compositionally biased region" description="Basic and acidic residues" evidence="1">
    <location>
        <begin position="17"/>
        <end position="31"/>
    </location>
</feature>
<reference evidence="2" key="1">
    <citation type="submission" date="2020-02" db="EMBL/GenBank/DDBJ databases">
        <title>Draft genome sequence of Candidatus Afipia apatlaquensis IBT-C3, a potential strain for decolorization of textile dyes.</title>
        <authorList>
            <person name="Sanchez-Reyes A."/>
            <person name="Breton-Deval L."/>
            <person name="Mangelson H."/>
            <person name="Sanchez-Flores A."/>
        </authorList>
    </citation>
    <scope>NUCLEOTIDE SEQUENCE [LARGE SCALE GENOMIC DNA]</scope>
    <source>
        <strain evidence="2">IBT-C3</strain>
    </source>
</reference>
<name>A0A7C9RFB9_9BRAD</name>
<feature type="compositionally biased region" description="Low complexity" evidence="1">
    <location>
        <begin position="63"/>
        <end position="80"/>
    </location>
</feature>
<feature type="compositionally biased region" description="Basic and acidic residues" evidence="1">
    <location>
        <begin position="119"/>
        <end position="128"/>
    </location>
</feature>
<protein>
    <submittedName>
        <fullName evidence="2">Uncharacterized protein</fullName>
    </submittedName>
</protein>
<sequence length="128" mass="13723">MSDWYDKRAPRQFITGDDIRQAASRNEREVKISQNSTVTDEARELAMRLAIRLDDGTAKRSVSLASSAPRASGPSALSAAQPTLPDDTNKLIDPGSFGTAARRSASAGANGETRLPTRSSDDADAYRP</sequence>
<feature type="compositionally biased region" description="Low complexity" evidence="1">
    <location>
        <begin position="95"/>
        <end position="109"/>
    </location>
</feature>
<evidence type="ECO:0000256" key="1">
    <source>
        <dbReference type="SAM" id="MobiDB-lite"/>
    </source>
</evidence>
<dbReference type="Proteomes" id="UP000480266">
    <property type="component" value="Unassembled WGS sequence"/>
</dbReference>
<proteinExistence type="predicted"/>
<feature type="region of interest" description="Disordered" evidence="1">
    <location>
        <begin position="16"/>
        <end position="39"/>
    </location>
</feature>
<comment type="caution">
    <text evidence="2">The sequence shown here is derived from an EMBL/GenBank/DDBJ whole genome shotgun (WGS) entry which is preliminary data.</text>
</comment>
<feature type="region of interest" description="Disordered" evidence="1">
    <location>
        <begin position="58"/>
        <end position="128"/>
    </location>
</feature>
<evidence type="ECO:0000313" key="2">
    <source>
        <dbReference type="EMBL" id="NGX95380.1"/>
    </source>
</evidence>
<gene>
    <name evidence="2" type="ORF">G4V63_09175</name>
</gene>